<evidence type="ECO:0000259" key="1">
    <source>
        <dbReference type="PROSITE" id="PS51340"/>
    </source>
</evidence>
<dbReference type="SUPFAM" id="SSF50800">
    <property type="entry name" value="PK beta-barrel domain-like"/>
    <property type="match status" value="1"/>
</dbReference>
<dbReference type="GO" id="GO:0030170">
    <property type="term" value="F:pyridoxal phosphate binding"/>
    <property type="evidence" value="ECO:0007669"/>
    <property type="project" value="InterPro"/>
</dbReference>
<dbReference type="OrthoDB" id="581532at2"/>
<reference evidence="2 3" key="1">
    <citation type="submission" date="2017-03" db="EMBL/GenBank/DDBJ databases">
        <title>Foreign affairs: Plasmid Transfer between Roseobacters and Rhizobia.</title>
        <authorList>
            <person name="Bartling P."/>
            <person name="Bunk B."/>
            <person name="Overmann J."/>
            <person name="Brinkmann H."/>
            <person name="Petersen J."/>
        </authorList>
    </citation>
    <scope>NUCLEOTIDE SEQUENCE [LARGE SCALE GENOMIC DNA]</scope>
    <source>
        <strain evidence="2 3">MACL11</strain>
    </source>
</reference>
<feature type="domain" description="MOSC" evidence="1">
    <location>
        <begin position="84"/>
        <end position="242"/>
    </location>
</feature>
<dbReference type="GO" id="GO:0003824">
    <property type="term" value="F:catalytic activity"/>
    <property type="evidence" value="ECO:0007669"/>
    <property type="project" value="InterPro"/>
</dbReference>
<dbReference type="Pfam" id="PF03473">
    <property type="entry name" value="MOSC"/>
    <property type="match status" value="1"/>
</dbReference>
<evidence type="ECO:0000313" key="3">
    <source>
        <dbReference type="Proteomes" id="UP000191135"/>
    </source>
</evidence>
<dbReference type="eggNOG" id="COG3217">
    <property type="taxonomic scope" value="Bacteria"/>
</dbReference>
<dbReference type="InterPro" id="IPR011037">
    <property type="entry name" value="Pyrv_Knase-like_insert_dom_sf"/>
</dbReference>
<gene>
    <name evidence="2" type="ORF">Mame_03604</name>
</gene>
<dbReference type="InterPro" id="IPR005303">
    <property type="entry name" value="MOCOS_middle"/>
</dbReference>
<dbReference type="InterPro" id="IPR005302">
    <property type="entry name" value="MoCF_Sase_C"/>
</dbReference>
<evidence type="ECO:0000313" key="2">
    <source>
        <dbReference type="EMBL" id="AQZ52909.1"/>
    </source>
</evidence>
<organism evidence="2 3">
    <name type="scientific">Martelella mediterranea DSM 17316</name>
    <dbReference type="NCBI Taxonomy" id="1122214"/>
    <lineage>
        <taxon>Bacteria</taxon>
        <taxon>Pseudomonadati</taxon>
        <taxon>Pseudomonadota</taxon>
        <taxon>Alphaproteobacteria</taxon>
        <taxon>Hyphomicrobiales</taxon>
        <taxon>Aurantimonadaceae</taxon>
        <taxon>Martelella</taxon>
    </lineage>
</organism>
<dbReference type="GO" id="GO:0030151">
    <property type="term" value="F:molybdenum ion binding"/>
    <property type="evidence" value="ECO:0007669"/>
    <property type="project" value="InterPro"/>
</dbReference>
<sequence length="243" mass="26539">MEPLGEIIEIWRYPVSSLGGERLTSAVLGSDGIAFDRAWCICDAETGAPAAPEKELRWRPALFLSARLGEDNRPEIGFPDGGWTGVDDAGLAERLATHFGFAVDVRPYARNADDTGPVAVNRYLPSPIHLVTTDGLKHLATLAGTDEVSSRRFRPNVVLKTPGLAGFPEKEWVTQRLQLGQALIVGFEETRRCGMTIAPQPDIAENADILRSLLRHNRRNFGIYCTIEEPGFISTGDIASRAA</sequence>
<dbReference type="Pfam" id="PF03476">
    <property type="entry name" value="MOSC_N"/>
    <property type="match status" value="1"/>
</dbReference>
<protein>
    <submittedName>
        <fullName evidence="2">Putative Fe-S protein</fullName>
    </submittedName>
</protein>
<dbReference type="STRING" id="1122214.Mame_03604"/>
<accession>A0A1U9Z5B7</accession>
<dbReference type="EMBL" id="CP020330">
    <property type="protein sequence ID" value="AQZ52909.1"/>
    <property type="molecule type" value="Genomic_DNA"/>
</dbReference>
<proteinExistence type="predicted"/>
<dbReference type="PROSITE" id="PS51340">
    <property type="entry name" value="MOSC"/>
    <property type="match status" value="1"/>
</dbReference>
<dbReference type="Gene3D" id="2.40.33.20">
    <property type="entry name" value="PK beta-barrel domain-like"/>
    <property type="match status" value="1"/>
</dbReference>
<dbReference type="AlphaFoldDB" id="A0A1U9Z5B7"/>
<keyword evidence="3" id="KW-1185">Reference proteome</keyword>
<name>A0A1U9Z5B7_9HYPH</name>
<dbReference type="KEGG" id="mmed:Mame_03604"/>
<dbReference type="Proteomes" id="UP000191135">
    <property type="component" value="Chromosome"/>
</dbReference>